<gene>
    <name evidence="2" type="ORF">MILUP08_30062</name>
</gene>
<feature type="compositionally biased region" description="Basic residues" evidence="1">
    <location>
        <begin position="84"/>
        <end position="99"/>
    </location>
</feature>
<evidence type="ECO:0000313" key="3">
    <source>
        <dbReference type="Proteomes" id="UP000003448"/>
    </source>
</evidence>
<organism evidence="2 3">
    <name type="scientific">Micromonospora lupini str. Lupac 08</name>
    <dbReference type="NCBI Taxonomy" id="1150864"/>
    <lineage>
        <taxon>Bacteria</taxon>
        <taxon>Bacillati</taxon>
        <taxon>Actinomycetota</taxon>
        <taxon>Actinomycetes</taxon>
        <taxon>Micromonosporales</taxon>
        <taxon>Micromonosporaceae</taxon>
        <taxon>Micromonospora</taxon>
    </lineage>
</organism>
<evidence type="ECO:0000256" key="1">
    <source>
        <dbReference type="SAM" id="MobiDB-lite"/>
    </source>
</evidence>
<dbReference type="Proteomes" id="UP000003448">
    <property type="component" value="Unassembled WGS sequence"/>
</dbReference>
<dbReference type="STRING" id="1150864.MILUP08_30062"/>
<feature type="compositionally biased region" description="Basic and acidic residues" evidence="1">
    <location>
        <begin position="58"/>
        <end position="72"/>
    </location>
</feature>
<evidence type="ECO:0000313" key="2">
    <source>
        <dbReference type="EMBL" id="CCH19346.1"/>
    </source>
</evidence>
<feature type="region of interest" description="Disordered" evidence="1">
    <location>
        <begin position="1"/>
        <end position="23"/>
    </location>
</feature>
<dbReference type="EMBL" id="CAIE01000034">
    <property type="protein sequence ID" value="CCH19346.1"/>
    <property type="molecule type" value="Genomic_DNA"/>
</dbReference>
<accession>I0L699</accession>
<reference evidence="3" key="1">
    <citation type="journal article" date="2012" name="J. Bacteriol.">
        <title>Genome Sequence of Micromonospora lupini Lupac 08, Isolated from Root Nodules of Lupinus angustifolius.</title>
        <authorList>
            <person name="Alonso-Vega P."/>
            <person name="Normand P."/>
            <person name="Bacigalupe R."/>
            <person name="Pujic P."/>
            <person name="Lajus A."/>
            <person name="Vallenet D."/>
            <person name="Carro L."/>
            <person name="Coll P."/>
            <person name="Trujillo M.E."/>
        </authorList>
    </citation>
    <scope>NUCLEOTIDE SEQUENCE [LARGE SCALE GENOMIC DNA]</scope>
    <source>
        <strain evidence="3">Lupac 08</strain>
    </source>
</reference>
<feature type="region of interest" description="Disordered" evidence="1">
    <location>
        <begin position="52"/>
        <end position="133"/>
    </location>
</feature>
<dbReference type="AlphaFoldDB" id="I0L699"/>
<sequence length="133" mass="14637">MQPLRAGHGTRDRNHGPRGSSIVVTADTYTSVLPQIQRRCADATAQLVLNAARRTRKKIEASARKNRPDRSPKAGTPAPTKPKQVLRPHRSASRPQSRRSRPDKPARTPSPGLHPHRTHVTPTVHAGQPARRA</sequence>
<feature type="compositionally biased region" description="Low complexity" evidence="1">
    <location>
        <begin position="73"/>
        <end position="83"/>
    </location>
</feature>
<keyword evidence="3" id="KW-1185">Reference proteome</keyword>
<proteinExistence type="predicted"/>
<name>I0L699_9ACTN</name>
<protein>
    <submittedName>
        <fullName evidence="2">Uncharacterized protein</fullName>
    </submittedName>
</protein>
<comment type="caution">
    <text evidence="2">The sequence shown here is derived from an EMBL/GenBank/DDBJ whole genome shotgun (WGS) entry which is preliminary data.</text>
</comment>